<dbReference type="HOGENOM" id="CLU_719357_0_0_10"/>
<accession>L1N9H3</accession>
<organism evidence="2 3">
    <name type="scientific">Porphyromonas catoniae F0037</name>
    <dbReference type="NCBI Taxonomy" id="1127696"/>
    <lineage>
        <taxon>Bacteria</taxon>
        <taxon>Pseudomonadati</taxon>
        <taxon>Bacteroidota</taxon>
        <taxon>Bacteroidia</taxon>
        <taxon>Bacteroidales</taxon>
        <taxon>Porphyromonadaceae</taxon>
        <taxon>Porphyromonas</taxon>
    </lineage>
</organism>
<dbReference type="eggNOG" id="COG1443">
    <property type="taxonomic scope" value="Bacteria"/>
</dbReference>
<reference evidence="2 3" key="1">
    <citation type="submission" date="2012-05" db="EMBL/GenBank/DDBJ databases">
        <authorList>
            <person name="Weinstock G."/>
            <person name="Sodergren E."/>
            <person name="Lobos E.A."/>
            <person name="Fulton L."/>
            <person name="Fulton R."/>
            <person name="Courtney L."/>
            <person name="Fronick C."/>
            <person name="O'Laughlin M."/>
            <person name="Godfrey J."/>
            <person name="Wilson R.M."/>
            <person name="Miner T."/>
            <person name="Farmer C."/>
            <person name="Delehaunty K."/>
            <person name="Cordes M."/>
            <person name="Minx P."/>
            <person name="Tomlinson C."/>
            <person name="Chen J."/>
            <person name="Wollam A."/>
            <person name="Pepin K.H."/>
            <person name="Bhonagiri V."/>
            <person name="Zhang X."/>
            <person name="Suruliraj S."/>
            <person name="Warren W."/>
            <person name="Mitreva M."/>
            <person name="Mardis E.R."/>
            <person name="Wilson R.K."/>
        </authorList>
    </citation>
    <scope>NUCLEOTIDE SEQUENCE [LARGE SCALE GENOMIC DNA]</scope>
    <source>
        <strain evidence="2 3">F0037</strain>
    </source>
</reference>
<protein>
    <submittedName>
        <fullName evidence="2">Uncharacterized protein</fullName>
    </submittedName>
</protein>
<keyword evidence="1" id="KW-0472">Membrane</keyword>
<feature type="transmembrane region" description="Helical" evidence="1">
    <location>
        <begin position="42"/>
        <end position="59"/>
    </location>
</feature>
<keyword evidence="1" id="KW-0812">Transmembrane</keyword>
<dbReference type="AlphaFoldDB" id="L1N9H3"/>
<gene>
    <name evidence="2" type="ORF">HMPREF9134_01894</name>
</gene>
<name>L1N9H3_9PORP</name>
<sequence>MSKKTKTLQQTLRRLRAFRLPLPTELFTFPLGLALSCVYPPFVAWGSVVACFILCILLIRTLGWLAMNRSVVGQSLLVSLLWGLSLLALPRLCHHPLGVQGLLLVSYLISSLVLLTYRWYTGPKDLNQQCSCIRGKILRAERLRFERILSAFSILALGFILINLEICPLEWARLRSISSMLIAAFAGGIYTLESLHLIWVNKRLQHEVWIPVMNDKQQIIGRVPMTTPRSGQGRLPVVRLITTTEHMVYLEQAERITLPSTSGYDTPFIAWLTEGCQPEQVAQELIDLRFCGIRRAHPRFLLHYHETLDGQPLSVYLFSVEIEDPRLLLIDCLPTKGKWWPIEHVTPRLSERDFAPYLRSELPYLEQTVLLAHRLRSSSQT</sequence>
<comment type="caution">
    <text evidence="2">The sequence shown here is derived from an EMBL/GenBank/DDBJ whole genome shotgun (WGS) entry which is preliminary data.</text>
</comment>
<evidence type="ECO:0000313" key="2">
    <source>
        <dbReference type="EMBL" id="EKX99985.1"/>
    </source>
</evidence>
<feature type="transmembrane region" description="Helical" evidence="1">
    <location>
        <begin position="101"/>
        <end position="120"/>
    </location>
</feature>
<feature type="transmembrane region" description="Helical" evidence="1">
    <location>
        <begin position="148"/>
        <end position="171"/>
    </location>
</feature>
<feature type="transmembrane region" description="Helical" evidence="1">
    <location>
        <begin position="71"/>
        <end position="89"/>
    </location>
</feature>
<dbReference type="PATRIC" id="fig|1127696.3.peg.1719"/>
<dbReference type="Proteomes" id="UP000010408">
    <property type="component" value="Unassembled WGS sequence"/>
</dbReference>
<dbReference type="EMBL" id="AMEQ01000044">
    <property type="protein sequence ID" value="EKX99985.1"/>
    <property type="molecule type" value="Genomic_DNA"/>
</dbReference>
<feature type="transmembrane region" description="Helical" evidence="1">
    <location>
        <begin position="20"/>
        <end position="36"/>
    </location>
</feature>
<evidence type="ECO:0000256" key="1">
    <source>
        <dbReference type="SAM" id="Phobius"/>
    </source>
</evidence>
<proteinExistence type="predicted"/>
<evidence type="ECO:0000313" key="3">
    <source>
        <dbReference type="Proteomes" id="UP000010408"/>
    </source>
</evidence>
<keyword evidence="1" id="KW-1133">Transmembrane helix</keyword>
<feature type="transmembrane region" description="Helical" evidence="1">
    <location>
        <begin position="177"/>
        <end position="200"/>
    </location>
</feature>
<dbReference type="STRING" id="1127696.HMPREF9134_01894"/>